<evidence type="ECO:0000256" key="1">
    <source>
        <dbReference type="ARBA" id="ARBA00004123"/>
    </source>
</evidence>
<keyword evidence="5" id="KW-0539">Nucleus</keyword>
<sequence length="327" mass="36260">MIAESLQIRDHELFLQSPFADALDRRILSQVSLMQILTRIYDRFIEGSKGLPQENTASAMLAGEEGDFDDLRAFNGEIDRWRMLWHARQENNRFIGSFPPKGIILYSYFAKLQLNSLAIRGVSLSSGQLSTQRKEFVNLAISAAASILTFVLEEEDMRRALVGTPLYVHTMITFACAFLMKGATMWSRVMGLSIEASYVTNLLERVISLLKTSVTSDRHVLYHIAFGLEKMLARSSTTSGVTIAQGSRQAGSVTGISGHEIGQFAQRHPNDEHHVAFSNAEWSSYNGQGNTGTPSFSDEFSGDLIFEAFGSGSANDVYDLLTSQLSY</sequence>
<dbReference type="InterPro" id="IPR051089">
    <property type="entry name" value="prtT"/>
</dbReference>
<evidence type="ECO:0000256" key="2">
    <source>
        <dbReference type="ARBA" id="ARBA00023015"/>
    </source>
</evidence>
<dbReference type="GO" id="GO:0000976">
    <property type="term" value="F:transcription cis-regulatory region binding"/>
    <property type="evidence" value="ECO:0007669"/>
    <property type="project" value="TreeGrafter"/>
</dbReference>
<keyword evidence="2" id="KW-0805">Transcription regulation</keyword>
<dbReference type="OrthoDB" id="4060227at2759"/>
<proteinExistence type="predicted"/>
<accession>A0A0G2FUT3</accession>
<dbReference type="GO" id="GO:0000981">
    <property type="term" value="F:DNA-binding transcription factor activity, RNA polymerase II-specific"/>
    <property type="evidence" value="ECO:0007669"/>
    <property type="project" value="TreeGrafter"/>
</dbReference>
<gene>
    <name evidence="6" type="ORF">UCDDA912_g02134</name>
</gene>
<dbReference type="PANTHER" id="PTHR31845:SF17">
    <property type="entry name" value="ZN(II)2CYS6 TRANSCRIPTION FACTOR (EUROFUNG)"/>
    <property type="match status" value="1"/>
</dbReference>
<evidence type="ECO:0000256" key="5">
    <source>
        <dbReference type="ARBA" id="ARBA00023242"/>
    </source>
</evidence>
<dbReference type="AlphaFoldDB" id="A0A0G2FUT3"/>
<protein>
    <submittedName>
        <fullName evidence="6">Putative c6 transcription</fullName>
    </submittedName>
</protein>
<organism evidence="6 7">
    <name type="scientific">Diaporthe ampelina</name>
    <dbReference type="NCBI Taxonomy" id="1214573"/>
    <lineage>
        <taxon>Eukaryota</taxon>
        <taxon>Fungi</taxon>
        <taxon>Dikarya</taxon>
        <taxon>Ascomycota</taxon>
        <taxon>Pezizomycotina</taxon>
        <taxon>Sordariomycetes</taxon>
        <taxon>Sordariomycetidae</taxon>
        <taxon>Diaporthales</taxon>
        <taxon>Diaporthaceae</taxon>
        <taxon>Diaporthe</taxon>
    </lineage>
</organism>
<comment type="subcellular location">
    <subcellularLocation>
        <location evidence="1">Nucleus</location>
    </subcellularLocation>
</comment>
<evidence type="ECO:0000256" key="4">
    <source>
        <dbReference type="ARBA" id="ARBA00023163"/>
    </source>
</evidence>
<reference evidence="6 7" key="2">
    <citation type="submission" date="2015-05" db="EMBL/GenBank/DDBJ databases">
        <authorList>
            <person name="Morales-Cruz A."/>
            <person name="Amrine K.C."/>
            <person name="Cantu D."/>
        </authorList>
    </citation>
    <scope>NUCLEOTIDE SEQUENCE [LARGE SCALE GENOMIC DNA]</scope>
    <source>
        <strain evidence="6">DA912</strain>
    </source>
</reference>
<evidence type="ECO:0000313" key="6">
    <source>
        <dbReference type="EMBL" id="KKY37917.1"/>
    </source>
</evidence>
<dbReference type="GO" id="GO:0005634">
    <property type="term" value="C:nucleus"/>
    <property type="evidence" value="ECO:0007669"/>
    <property type="project" value="UniProtKB-SubCell"/>
</dbReference>
<dbReference type="PANTHER" id="PTHR31845">
    <property type="entry name" value="FINGER DOMAIN PROTEIN, PUTATIVE-RELATED"/>
    <property type="match status" value="1"/>
</dbReference>
<evidence type="ECO:0000256" key="3">
    <source>
        <dbReference type="ARBA" id="ARBA00023125"/>
    </source>
</evidence>
<evidence type="ECO:0000313" key="7">
    <source>
        <dbReference type="Proteomes" id="UP000034680"/>
    </source>
</evidence>
<keyword evidence="3" id="KW-0238">DNA-binding</keyword>
<dbReference type="Proteomes" id="UP000034680">
    <property type="component" value="Unassembled WGS sequence"/>
</dbReference>
<dbReference type="EMBL" id="LCUC01000066">
    <property type="protein sequence ID" value="KKY37917.1"/>
    <property type="molecule type" value="Genomic_DNA"/>
</dbReference>
<keyword evidence="7" id="KW-1185">Reference proteome</keyword>
<name>A0A0G2FUT3_9PEZI</name>
<reference evidence="6 7" key="1">
    <citation type="submission" date="2015-05" db="EMBL/GenBank/DDBJ databases">
        <title>Distinctive expansion of gene families associated with plant cell wall degradation and secondary metabolism in the genomes of grapevine trunk pathogens.</title>
        <authorList>
            <person name="Lawrence D.P."/>
            <person name="Travadon R."/>
            <person name="Rolshausen P.E."/>
            <person name="Baumgartner K."/>
        </authorList>
    </citation>
    <scope>NUCLEOTIDE SEQUENCE [LARGE SCALE GENOMIC DNA]</scope>
    <source>
        <strain evidence="6">DA912</strain>
    </source>
</reference>
<comment type="caution">
    <text evidence="6">The sequence shown here is derived from an EMBL/GenBank/DDBJ whole genome shotgun (WGS) entry which is preliminary data.</text>
</comment>
<keyword evidence="4" id="KW-0804">Transcription</keyword>